<dbReference type="Proteomes" id="UP001500831">
    <property type="component" value="Unassembled WGS sequence"/>
</dbReference>
<dbReference type="InterPro" id="IPR036291">
    <property type="entry name" value="NAD(P)-bd_dom_sf"/>
</dbReference>
<evidence type="ECO:0000313" key="2">
    <source>
        <dbReference type="EMBL" id="GAA2911852.1"/>
    </source>
</evidence>
<proteinExistence type="inferred from homology"/>
<name>A0ABN3WEH4_9ACTN</name>
<sequence>MGRLDESVVIVTGGANGIGRWYSTALALEGARVVVCDIDEQGAVDFAGWLNERAGAERAHALGVDVTSPEETADMAAVVMSRFGAIDVLVNNAGSYPHVAFEDIDPDAWRQVIALNLDSVFLCCRAVLPMMVKQGHGAIVNVATNLVWSGLANMAHYIAAKSGVIGLTKALAREYGEHGVRVNALAPGAVVPDLPDRRLSPAGQEAVEEILQYQSVKRHQHPRDLVGAMLFLCSSDSEFMSGQVLTVDGGLTMH</sequence>
<reference evidence="2 3" key="1">
    <citation type="journal article" date="2019" name="Int. J. Syst. Evol. Microbiol.">
        <title>The Global Catalogue of Microorganisms (GCM) 10K type strain sequencing project: providing services to taxonomists for standard genome sequencing and annotation.</title>
        <authorList>
            <consortium name="The Broad Institute Genomics Platform"/>
            <consortium name="The Broad Institute Genome Sequencing Center for Infectious Disease"/>
            <person name="Wu L."/>
            <person name="Ma J."/>
        </authorList>
    </citation>
    <scope>NUCLEOTIDE SEQUENCE [LARGE SCALE GENOMIC DNA]</scope>
    <source>
        <strain evidence="2 3">JCM 6242</strain>
    </source>
</reference>
<evidence type="ECO:0000313" key="3">
    <source>
        <dbReference type="Proteomes" id="UP001500831"/>
    </source>
</evidence>
<dbReference type="CDD" id="cd05233">
    <property type="entry name" value="SDR_c"/>
    <property type="match status" value="1"/>
</dbReference>
<dbReference type="PRINTS" id="PR00080">
    <property type="entry name" value="SDRFAMILY"/>
</dbReference>
<dbReference type="SUPFAM" id="SSF51735">
    <property type="entry name" value="NAD(P)-binding Rossmann-fold domains"/>
    <property type="match status" value="1"/>
</dbReference>
<dbReference type="Gene3D" id="3.40.50.720">
    <property type="entry name" value="NAD(P)-binding Rossmann-like Domain"/>
    <property type="match status" value="1"/>
</dbReference>
<dbReference type="InterPro" id="IPR002347">
    <property type="entry name" value="SDR_fam"/>
</dbReference>
<protein>
    <submittedName>
        <fullName evidence="2">3-oxoacyl-ACP reductase FabG</fullName>
    </submittedName>
</protein>
<evidence type="ECO:0000256" key="1">
    <source>
        <dbReference type="ARBA" id="ARBA00006484"/>
    </source>
</evidence>
<accession>A0ABN3WEH4</accession>
<comment type="caution">
    <text evidence="2">The sequence shown here is derived from an EMBL/GenBank/DDBJ whole genome shotgun (WGS) entry which is preliminary data.</text>
</comment>
<dbReference type="Pfam" id="PF13561">
    <property type="entry name" value="adh_short_C2"/>
    <property type="match status" value="1"/>
</dbReference>
<dbReference type="RefSeq" id="WP_344982005.1">
    <property type="nucleotide sequence ID" value="NZ_BAAAVI010000113.1"/>
</dbReference>
<comment type="similarity">
    <text evidence="1">Belongs to the short-chain dehydrogenases/reductases (SDR) family.</text>
</comment>
<dbReference type="EMBL" id="BAAAVI010000113">
    <property type="protein sequence ID" value="GAA2911852.1"/>
    <property type="molecule type" value="Genomic_DNA"/>
</dbReference>
<organism evidence="2 3">
    <name type="scientific">Streptosporangium fragile</name>
    <dbReference type="NCBI Taxonomy" id="46186"/>
    <lineage>
        <taxon>Bacteria</taxon>
        <taxon>Bacillati</taxon>
        <taxon>Actinomycetota</taxon>
        <taxon>Actinomycetes</taxon>
        <taxon>Streptosporangiales</taxon>
        <taxon>Streptosporangiaceae</taxon>
        <taxon>Streptosporangium</taxon>
    </lineage>
</organism>
<dbReference type="PANTHER" id="PTHR42760">
    <property type="entry name" value="SHORT-CHAIN DEHYDROGENASES/REDUCTASES FAMILY MEMBER"/>
    <property type="match status" value="1"/>
</dbReference>
<dbReference type="PRINTS" id="PR00081">
    <property type="entry name" value="GDHRDH"/>
</dbReference>
<keyword evidence="3" id="KW-1185">Reference proteome</keyword>
<gene>
    <name evidence="2" type="ORF">GCM10010517_78440</name>
</gene>